<organism evidence="5 6">
    <name type="scientific">Paratissierella segnis</name>
    <dbReference type="NCBI Taxonomy" id="2763679"/>
    <lineage>
        <taxon>Bacteria</taxon>
        <taxon>Bacillati</taxon>
        <taxon>Bacillota</taxon>
        <taxon>Tissierellia</taxon>
        <taxon>Tissierellales</taxon>
        <taxon>Tissierellaceae</taxon>
        <taxon>Paratissierella</taxon>
    </lineage>
</organism>
<dbReference type="PROSITE" id="PS50893">
    <property type="entry name" value="ABC_TRANSPORTER_2"/>
    <property type="match status" value="1"/>
</dbReference>
<sequence length="370" mass="41503">MSVSIDIENVVKRYGDKTIIDGLSLMVSPGEFFTLLGPSGCGKTTLLRMIIGFNTIEGGEIKINGNVINNIPVNKRNMGMVFQNYAIFPHMSVKENVAFGLKNRGLSKQEIEDKIKEILDIVKIDEYKDRMPDKLSGGQQQRVALARAIVIHPQVLLMDEPLSNLDAKLRVEMRNAIKNIQQQVGITTVYVTHDQEEALAVSDRIAVMHEGKIQQIGTPRQVFERPLNVFVSNFIGVSNILEANIETNGGERNINFDNNYIVKMDNLRDDIKDDLKVLVSVRPHEFIISKNEEGIKGIIKGSMFLGLNTHYFVALEDGKEIEVIQNSDLSDIIPNGTRINLEVKPNKINVFDCNSQKTLIQVGEKHEYAS</sequence>
<dbReference type="InterPro" id="IPR050093">
    <property type="entry name" value="ABC_SmlMolc_Importer"/>
</dbReference>
<dbReference type="SUPFAM" id="SSF52540">
    <property type="entry name" value="P-loop containing nucleoside triphosphate hydrolases"/>
    <property type="match status" value="1"/>
</dbReference>
<dbReference type="PROSITE" id="PS00211">
    <property type="entry name" value="ABC_TRANSPORTER_1"/>
    <property type="match status" value="1"/>
</dbReference>
<dbReference type="InterPro" id="IPR012340">
    <property type="entry name" value="NA-bd_OB-fold"/>
</dbReference>
<proteinExistence type="predicted"/>
<keyword evidence="3 5" id="KW-0067">ATP-binding</keyword>
<dbReference type="FunFam" id="3.40.50.300:FF:000042">
    <property type="entry name" value="Maltose/maltodextrin ABC transporter, ATP-binding protein"/>
    <property type="match status" value="1"/>
</dbReference>
<accession>A0A926IL29</accession>
<dbReference type="SMART" id="SM00382">
    <property type="entry name" value="AAA"/>
    <property type="match status" value="1"/>
</dbReference>
<dbReference type="SUPFAM" id="SSF50331">
    <property type="entry name" value="MOP-like"/>
    <property type="match status" value="1"/>
</dbReference>
<dbReference type="Gene3D" id="2.40.50.100">
    <property type="match status" value="1"/>
</dbReference>
<evidence type="ECO:0000313" key="6">
    <source>
        <dbReference type="Proteomes" id="UP000601171"/>
    </source>
</evidence>
<keyword evidence="6" id="KW-1185">Reference proteome</keyword>
<protein>
    <submittedName>
        <fullName evidence="5">ABC transporter ATP-binding protein</fullName>
    </submittedName>
</protein>
<dbReference type="InterPro" id="IPR017871">
    <property type="entry name" value="ABC_transporter-like_CS"/>
</dbReference>
<evidence type="ECO:0000256" key="2">
    <source>
        <dbReference type="ARBA" id="ARBA00022741"/>
    </source>
</evidence>
<evidence type="ECO:0000259" key="4">
    <source>
        <dbReference type="PROSITE" id="PS50893"/>
    </source>
</evidence>
<evidence type="ECO:0000256" key="1">
    <source>
        <dbReference type="ARBA" id="ARBA00022448"/>
    </source>
</evidence>
<dbReference type="GO" id="GO:0140359">
    <property type="term" value="F:ABC-type transporter activity"/>
    <property type="evidence" value="ECO:0007669"/>
    <property type="project" value="UniProtKB-ARBA"/>
</dbReference>
<feature type="domain" description="ABC transporter" evidence="4">
    <location>
        <begin position="5"/>
        <end position="235"/>
    </location>
</feature>
<dbReference type="InterPro" id="IPR013611">
    <property type="entry name" value="Transp-assoc_OB_typ2"/>
</dbReference>
<reference evidence="5" key="1">
    <citation type="submission" date="2020-08" db="EMBL/GenBank/DDBJ databases">
        <title>Genome public.</title>
        <authorList>
            <person name="Liu C."/>
            <person name="Sun Q."/>
        </authorList>
    </citation>
    <scope>NUCLEOTIDE SEQUENCE</scope>
    <source>
        <strain evidence="5">BX21</strain>
    </source>
</reference>
<dbReference type="Gene3D" id="3.40.50.300">
    <property type="entry name" value="P-loop containing nucleotide triphosphate hydrolases"/>
    <property type="match status" value="1"/>
</dbReference>
<gene>
    <name evidence="5" type="ORF">H8707_12970</name>
</gene>
<name>A0A926IL29_9FIRM</name>
<dbReference type="PANTHER" id="PTHR42781">
    <property type="entry name" value="SPERMIDINE/PUTRESCINE IMPORT ATP-BINDING PROTEIN POTA"/>
    <property type="match status" value="1"/>
</dbReference>
<dbReference type="GO" id="GO:0043190">
    <property type="term" value="C:ATP-binding cassette (ABC) transporter complex"/>
    <property type="evidence" value="ECO:0007669"/>
    <property type="project" value="InterPro"/>
</dbReference>
<dbReference type="Proteomes" id="UP000601171">
    <property type="component" value="Unassembled WGS sequence"/>
</dbReference>
<dbReference type="Pfam" id="PF00005">
    <property type="entry name" value="ABC_tran"/>
    <property type="match status" value="1"/>
</dbReference>
<dbReference type="InterPro" id="IPR008995">
    <property type="entry name" value="Mo/tungstate-bd_C_term_dom"/>
</dbReference>
<dbReference type="PANTHER" id="PTHR42781:SF4">
    <property type="entry name" value="SPERMIDINE_PUTRESCINE IMPORT ATP-BINDING PROTEIN POTA"/>
    <property type="match status" value="1"/>
</dbReference>
<evidence type="ECO:0000313" key="5">
    <source>
        <dbReference type="EMBL" id="MBC8589126.1"/>
    </source>
</evidence>
<dbReference type="Gene3D" id="2.40.50.140">
    <property type="entry name" value="Nucleic acid-binding proteins"/>
    <property type="match status" value="1"/>
</dbReference>
<dbReference type="InterPro" id="IPR027417">
    <property type="entry name" value="P-loop_NTPase"/>
</dbReference>
<comment type="caution">
    <text evidence="5">The sequence shown here is derived from an EMBL/GenBank/DDBJ whole genome shotgun (WGS) entry which is preliminary data.</text>
</comment>
<dbReference type="EMBL" id="JACRTG010000030">
    <property type="protein sequence ID" value="MBC8589126.1"/>
    <property type="molecule type" value="Genomic_DNA"/>
</dbReference>
<dbReference type="RefSeq" id="WP_262430588.1">
    <property type="nucleotide sequence ID" value="NZ_JACRTG010000030.1"/>
</dbReference>
<evidence type="ECO:0000256" key="3">
    <source>
        <dbReference type="ARBA" id="ARBA00022840"/>
    </source>
</evidence>
<dbReference type="InterPro" id="IPR003439">
    <property type="entry name" value="ABC_transporter-like_ATP-bd"/>
</dbReference>
<keyword evidence="1" id="KW-0813">Transport</keyword>
<dbReference type="InterPro" id="IPR003593">
    <property type="entry name" value="AAA+_ATPase"/>
</dbReference>
<dbReference type="AlphaFoldDB" id="A0A926IL29"/>
<keyword evidence="2" id="KW-0547">Nucleotide-binding</keyword>
<dbReference type="Pfam" id="PF08402">
    <property type="entry name" value="TOBE_2"/>
    <property type="match status" value="1"/>
</dbReference>
<dbReference type="GO" id="GO:0016887">
    <property type="term" value="F:ATP hydrolysis activity"/>
    <property type="evidence" value="ECO:0007669"/>
    <property type="project" value="InterPro"/>
</dbReference>
<dbReference type="GO" id="GO:0005524">
    <property type="term" value="F:ATP binding"/>
    <property type="evidence" value="ECO:0007669"/>
    <property type="project" value="UniProtKB-KW"/>
</dbReference>